<evidence type="ECO:0000256" key="3">
    <source>
        <dbReference type="ARBA" id="ARBA00023125"/>
    </source>
</evidence>
<evidence type="ECO:0000259" key="4">
    <source>
        <dbReference type="PROSITE" id="PS51192"/>
    </source>
</evidence>
<dbReference type="Gene3D" id="3.40.50.300">
    <property type="entry name" value="P-loop containing nucleotide triphosphate hydrolases"/>
    <property type="match status" value="2"/>
</dbReference>
<feature type="domain" description="Helicase C-terminal" evidence="5">
    <location>
        <begin position="239"/>
        <end position="385"/>
    </location>
</feature>
<accession>A0ABT7MN12</accession>
<dbReference type="PROSITE" id="PS51192">
    <property type="entry name" value="HELICASE_ATP_BIND_1"/>
    <property type="match status" value="1"/>
</dbReference>
<dbReference type="RefSeq" id="WP_214717866.1">
    <property type="nucleotide sequence ID" value="NZ_CP183077.1"/>
</dbReference>
<dbReference type="InterPro" id="IPR027417">
    <property type="entry name" value="P-loop_NTPase"/>
</dbReference>
<evidence type="ECO:0000256" key="2">
    <source>
        <dbReference type="ARBA" id="ARBA00022840"/>
    </source>
</evidence>
<protein>
    <submittedName>
        <fullName evidence="6">Helicase-related protein</fullName>
    </submittedName>
</protein>
<feature type="domain" description="Helicase ATP-binding" evidence="4">
    <location>
        <begin position="87"/>
        <end position="235"/>
    </location>
</feature>
<dbReference type="SMART" id="SM00490">
    <property type="entry name" value="HELICc"/>
    <property type="match status" value="1"/>
</dbReference>
<keyword evidence="2" id="KW-0067">ATP-binding</keyword>
<keyword evidence="3" id="KW-0238">DNA-binding</keyword>
<dbReference type="Pfam" id="PF04851">
    <property type="entry name" value="ResIII"/>
    <property type="match status" value="1"/>
</dbReference>
<evidence type="ECO:0000259" key="5">
    <source>
        <dbReference type="PROSITE" id="PS51194"/>
    </source>
</evidence>
<gene>
    <name evidence="6" type="ORF">QR695_06120</name>
</gene>
<keyword evidence="1" id="KW-0547">Nucleotide-binding</keyword>
<dbReference type="SUPFAM" id="SSF52540">
    <property type="entry name" value="P-loop containing nucleoside triphosphate hydrolases"/>
    <property type="match status" value="1"/>
</dbReference>
<dbReference type="PROSITE" id="PS51194">
    <property type="entry name" value="HELICASE_CTER"/>
    <property type="match status" value="1"/>
</dbReference>
<evidence type="ECO:0000256" key="1">
    <source>
        <dbReference type="ARBA" id="ARBA00022741"/>
    </source>
</evidence>
<dbReference type="GO" id="GO:0004386">
    <property type="term" value="F:helicase activity"/>
    <property type="evidence" value="ECO:0007669"/>
    <property type="project" value="UniProtKB-KW"/>
</dbReference>
<dbReference type="InterPro" id="IPR001650">
    <property type="entry name" value="Helicase_C-like"/>
</dbReference>
<organism evidence="6 7">
    <name type="scientific">Exiguobacterium mexicanum</name>
    <dbReference type="NCBI Taxonomy" id="340146"/>
    <lineage>
        <taxon>Bacteria</taxon>
        <taxon>Bacillati</taxon>
        <taxon>Bacillota</taxon>
        <taxon>Bacilli</taxon>
        <taxon>Bacillales</taxon>
        <taxon>Bacillales Family XII. Incertae Sedis</taxon>
        <taxon>Exiguobacterium</taxon>
    </lineage>
</organism>
<name>A0ABT7MN12_9BACL</name>
<proteinExistence type="predicted"/>
<dbReference type="PANTHER" id="PTHR30580">
    <property type="entry name" value="PRIMOSOMAL PROTEIN N"/>
    <property type="match status" value="1"/>
</dbReference>
<dbReference type="InterPro" id="IPR006935">
    <property type="entry name" value="Helicase/UvrB_N"/>
</dbReference>
<comment type="caution">
    <text evidence="6">The sequence shown here is derived from an EMBL/GenBank/DDBJ whole genome shotgun (WGS) entry which is preliminary data.</text>
</comment>
<dbReference type="PANTHER" id="PTHR30580:SF1">
    <property type="entry name" value="COMF OPERON PROTEIN 1"/>
    <property type="match status" value="1"/>
</dbReference>
<reference evidence="6 7" key="1">
    <citation type="submission" date="2023-06" db="EMBL/GenBank/DDBJ databases">
        <title>Influencing factors and mechanism of Cr(VI) reduction by facultative anaerobic Exiguobacterium sp. PY14.</title>
        <authorList>
            <person name="Zou L."/>
        </authorList>
    </citation>
    <scope>NUCLEOTIDE SEQUENCE [LARGE SCALE GENOMIC DNA]</scope>
    <source>
        <strain evidence="6 7">PY14</strain>
    </source>
</reference>
<evidence type="ECO:0000313" key="6">
    <source>
        <dbReference type="EMBL" id="MDL5376581.1"/>
    </source>
</evidence>
<dbReference type="InterPro" id="IPR014001">
    <property type="entry name" value="Helicase_ATP-bd"/>
</dbReference>
<dbReference type="Pfam" id="PF00271">
    <property type="entry name" value="Helicase_C"/>
    <property type="match status" value="1"/>
</dbReference>
<keyword evidence="6" id="KW-0378">Hydrolase</keyword>
<evidence type="ECO:0000313" key="7">
    <source>
        <dbReference type="Proteomes" id="UP001230807"/>
    </source>
</evidence>
<sequence>MGQLIVTPEGTPAIRFGVCQRCLSTDTRAYMCHHGPCRYCRNCLHLGRVCQCDRLAEAEVTTSVEPTDLVMPFQLGADQQRVSAQLLTWWETKTSGLVHAVCGAGKTEMTFPVIARAVNDGKRVLIVSPRRDVAIEWADRLEAAFTVPITRRYGGGDKDTIGMITVATAPLLVNLRHVFDFVLVDESDAFPFAFDLALWWTLRRAGKGLFLFVTATPTVWQRQFPTVHLSRRYHGHDLPVPRLIREKESAILDFCRRYEAAPRLLFVPTKPDLVRYGELLAANGFAYQAVSADTDERTDVLEWLESTNGIVLATSIWERGMTVTGVHVAVLDSSHALFSSRALIQMAGRAGRKPTAPTGDVVFFYDERTFRQDKAIREIEEANRR</sequence>
<keyword evidence="7" id="KW-1185">Reference proteome</keyword>
<dbReference type="Proteomes" id="UP001230807">
    <property type="component" value="Unassembled WGS sequence"/>
</dbReference>
<dbReference type="SMART" id="SM00487">
    <property type="entry name" value="DEXDc"/>
    <property type="match status" value="1"/>
</dbReference>
<dbReference type="EMBL" id="JASWER010000003">
    <property type="protein sequence ID" value="MDL5376581.1"/>
    <property type="molecule type" value="Genomic_DNA"/>
</dbReference>
<keyword evidence="6" id="KW-0347">Helicase</keyword>